<dbReference type="RefSeq" id="WP_165794038.1">
    <property type="nucleotide sequence ID" value="NZ_BFAG01000001.1"/>
</dbReference>
<protein>
    <submittedName>
        <fullName evidence="2">Uncharacterized protein</fullName>
    </submittedName>
</protein>
<feature type="transmembrane region" description="Helical" evidence="1">
    <location>
        <begin position="34"/>
        <end position="51"/>
    </location>
</feature>
<comment type="caution">
    <text evidence="2">The sequence shown here is derived from an EMBL/GenBank/DDBJ whole genome shotgun (WGS) entry which is preliminary data.</text>
</comment>
<organism evidence="2 3">
    <name type="scientific">Deinococcus aerius</name>
    <dbReference type="NCBI Taxonomy" id="200253"/>
    <lineage>
        <taxon>Bacteria</taxon>
        <taxon>Thermotogati</taxon>
        <taxon>Deinococcota</taxon>
        <taxon>Deinococci</taxon>
        <taxon>Deinococcales</taxon>
        <taxon>Deinococcaceae</taxon>
        <taxon>Deinococcus</taxon>
    </lineage>
</organism>
<dbReference type="AlphaFoldDB" id="A0A2I9CS00"/>
<reference evidence="3" key="1">
    <citation type="submission" date="2018-01" db="EMBL/GenBank/DDBJ databases">
        <title>Draft Genome Sequence of the Radioresistant Bacterium Deinococcus aerius TR0125, Isolated from the Higher Atmosphere above Japan.</title>
        <authorList>
            <person name="Satoh K."/>
            <person name="Arai H."/>
            <person name="Sanzen T."/>
            <person name="Kawaguchi Y."/>
            <person name="Hayashi H."/>
            <person name="Yokobori S."/>
            <person name="Yamagishi A."/>
            <person name="Oono Y."/>
            <person name="Narumi I."/>
        </authorList>
    </citation>
    <scope>NUCLEOTIDE SEQUENCE [LARGE SCALE GENOMIC DNA]</scope>
    <source>
        <strain evidence="3">TR0125</strain>
    </source>
</reference>
<name>A0A2I9CS00_9DEIO</name>
<dbReference type="Proteomes" id="UP000236569">
    <property type="component" value="Unassembled WGS sequence"/>
</dbReference>
<gene>
    <name evidence="2" type="ORF">DAERI_010545</name>
</gene>
<keyword evidence="1" id="KW-0812">Transmembrane</keyword>
<evidence type="ECO:0000313" key="3">
    <source>
        <dbReference type="Proteomes" id="UP000236569"/>
    </source>
</evidence>
<accession>A0A2I9CS00</accession>
<evidence type="ECO:0000313" key="2">
    <source>
        <dbReference type="EMBL" id="GBF04373.1"/>
    </source>
</evidence>
<proteinExistence type="predicted"/>
<sequence>MLPGLLALLLALLNLGGLASVFLHLGRGEWRPALGSLAVVVLLDVVGFWLLRELRENG</sequence>
<keyword evidence="1" id="KW-1133">Transmembrane helix</keyword>
<keyword evidence="3" id="KW-1185">Reference proteome</keyword>
<dbReference type="EMBL" id="BFAG01000001">
    <property type="protein sequence ID" value="GBF04373.1"/>
    <property type="molecule type" value="Genomic_DNA"/>
</dbReference>
<keyword evidence="1" id="KW-0472">Membrane</keyword>
<evidence type="ECO:0000256" key="1">
    <source>
        <dbReference type="SAM" id="Phobius"/>
    </source>
</evidence>